<sequence length="136" mass="16217">MLIFEEVMFVDRIRIPPVLFLKLIDVELPYYLYYRKNRNDVEKADYVEIVCDGTVVRAEAVAGENRVFLGEVDRRKLERVEELRQKDLIKPVRYMGEPEGKALCPVCGEPVFESWAYYVGLYYHSDCFKKAYRKFW</sequence>
<dbReference type="Proteomes" id="UP000030624">
    <property type="component" value="Chromosome"/>
</dbReference>
<dbReference type="STRING" id="565033.GACE_0202"/>
<dbReference type="AlphaFoldDB" id="A0A0A7GB76"/>
<evidence type="ECO:0000313" key="1">
    <source>
        <dbReference type="EMBL" id="AIY89259.1"/>
    </source>
</evidence>
<gene>
    <name evidence="1" type="ORF">GACE_0202</name>
</gene>
<evidence type="ECO:0000313" key="2">
    <source>
        <dbReference type="Proteomes" id="UP000030624"/>
    </source>
</evidence>
<proteinExistence type="predicted"/>
<organism evidence="1 2">
    <name type="scientific">Geoglobus acetivorans</name>
    <dbReference type="NCBI Taxonomy" id="565033"/>
    <lineage>
        <taxon>Archaea</taxon>
        <taxon>Methanobacteriati</taxon>
        <taxon>Methanobacteriota</taxon>
        <taxon>Archaeoglobi</taxon>
        <taxon>Archaeoglobales</taxon>
        <taxon>Archaeoglobaceae</taxon>
        <taxon>Geoglobus</taxon>
    </lineage>
</organism>
<dbReference type="HOGENOM" id="CLU_1870643_0_0_2"/>
<dbReference type="EMBL" id="CP009552">
    <property type="protein sequence ID" value="AIY89259.1"/>
    <property type="molecule type" value="Genomic_DNA"/>
</dbReference>
<dbReference type="KEGG" id="gac:GACE_0202"/>
<name>A0A0A7GB76_GEOAI</name>
<reference evidence="1 2" key="1">
    <citation type="journal article" date="2015" name="Appl. Environ. Microbiol.">
        <title>The Geoglobus acetivorans genome: Fe(III) reduction, acetate utilization, autotrophic growth, and degradation of aromatic compounds in a hyperthermophilic archaeon.</title>
        <authorList>
            <person name="Mardanov A.V."/>
            <person name="Slododkina G.B."/>
            <person name="Slobodkin A.I."/>
            <person name="Beletsky A.V."/>
            <person name="Gavrilov S.N."/>
            <person name="Kublanov I.V."/>
            <person name="Bonch-Osmolovskaya E.A."/>
            <person name="Skryabin K.G."/>
            <person name="Ravin N.V."/>
        </authorList>
    </citation>
    <scope>NUCLEOTIDE SEQUENCE [LARGE SCALE GENOMIC DNA]</scope>
    <source>
        <strain evidence="1 2">SBH6</strain>
    </source>
</reference>
<protein>
    <submittedName>
        <fullName evidence="1">Uncharacterized protein</fullName>
    </submittedName>
</protein>
<accession>A0A0A7GB76</accession>